<keyword evidence="2" id="KW-1133">Transmembrane helix</keyword>
<keyword evidence="2" id="KW-0472">Membrane</keyword>
<dbReference type="EMBL" id="JAACJM010000186">
    <property type="protein sequence ID" value="KAF5339280.1"/>
    <property type="molecule type" value="Genomic_DNA"/>
</dbReference>
<feature type="region of interest" description="Disordered" evidence="1">
    <location>
        <begin position="69"/>
        <end position="130"/>
    </location>
</feature>
<feature type="compositionally biased region" description="Basic and acidic residues" evidence="1">
    <location>
        <begin position="77"/>
        <end position="95"/>
    </location>
</feature>
<dbReference type="Proteomes" id="UP000559256">
    <property type="component" value="Unassembled WGS sequence"/>
</dbReference>
<sequence length="130" mass="14418">MAHTSRTTGNAVASAVRPRTGRHTFIAAGTLLVGFTAFWYQMNHRDQNRRTSGRLEQYESAITEPRFMEVDSSSSLNRRDPVPLPVKEHNAKHITIETARSLPGQPSYISQPAPQRPKGDGSGLVYTKKA</sequence>
<proteinExistence type="predicted"/>
<organism evidence="3 4">
    <name type="scientific">Tetrapyrgos nigripes</name>
    <dbReference type="NCBI Taxonomy" id="182062"/>
    <lineage>
        <taxon>Eukaryota</taxon>
        <taxon>Fungi</taxon>
        <taxon>Dikarya</taxon>
        <taxon>Basidiomycota</taxon>
        <taxon>Agaricomycotina</taxon>
        <taxon>Agaricomycetes</taxon>
        <taxon>Agaricomycetidae</taxon>
        <taxon>Agaricales</taxon>
        <taxon>Marasmiineae</taxon>
        <taxon>Marasmiaceae</taxon>
        <taxon>Tetrapyrgos</taxon>
    </lineage>
</organism>
<comment type="caution">
    <text evidence="3">The sequence shown here is derived from an EMBL/GenBank/DDBJ whole genome shotgun (WGS) entry which is preliminary data.</text>
</comment>
<name>A0A8H5FJA8_9AGAR</name>
<feature type="transmembrane region" description="Helical" evidence="2">
    <location>
        <begin position="20"/>
        <end position="40"/>
    </location>
</feature>
<dbReference type="AlphaFoldDB" id="A0A8H5FJA8"/>
<keyword evidence="4" id="KW-1185">Reference proteome</keyword>
<reference evidence="3 4" key="1">
    <citation type="journal article" date="2020" name="ISME J.">
        <title>Uncovering the hidden diversity of litter-decomposition mechanisms in mushroom-forming fungi.</title>
        <authorList>
            <person name="Floudas D."/>
            <person name="Bentzer J."/>
            <person name="Ahren D."/>
            <person name="Johansson T."/>
            <person name="Persson P."/>
            <person name="Tunlid A."/>
        </authorList>
    </citation>
    <scope>NUCLEOTIDE SEQUENCE [LARGE SCALE GENOMIC DNA]</scope>
    <source>
        <strain evidence="3 4">CBS 291.85</strain>
    </source>
</reference>
<evidence type="ECO:0000256" key="1">
    <source>
        <dbReference type="SAM" id="MobiDB-lite"/>
    </source>
</evidence>
<gene>
    <name evidence="3" type="ORF">D9758_013307</name>
</gene>
<keyword evidence="2" id="KW-0812">Transmembrane</keyword>
<evidence type="ECO:0000313" key="3">
    <source>
        <dbReference type="EMBL" id="KAF5339280.1"/>
    </source>
</evidence>
<evidence type="ECO:0000256" key="2">
    <source>
        <dbReference type="SAM" id="Phobius"/>
    </source>
</evidence>
<accession>A0A8H5FJA8</accession>
<protein>
    <submittedName>
        <fullName evidence="3">Uncharacterized protein</fullName>
    </submittedName>
</protein>
<evidence type="ECO:0000313" key="4">
    <source>
        <dbReference type="Proteomes" id="UP000559256"/>
    </source>
</evidence>
<dbReference type="OrthoDB" id="2850836at2759"/>